<evidence type="ECO:0000256" key="8">
    <source>
        <dbReference type="ARBA" id="ARBA00022723"/>
    </source>
</evidence>
<gene>
    <name evidence="14" type="ORF">KDM92_16855</name>
</gene>
<evidence type="ECO:0000256" key="10">
    <source>
        <dbReference type="ARBA" id="ARBA00022842"/>
    </source>
</evidence>
<dbReference type="EC" id="3.1.3.18" evidence="6 13"/>
<evidence type="ECO:0000256" key="5">
    <source>
        <dbReference type="ARBA" id="ARBA00011233"/>
    </source>
</evidence>
<dbReference type="InterPro" id="IPR036412">
    <property type="entry name" value="HAD-like_sf"/>
</dbReference>
<evidence type="ECO:0000256" key="3">
    <source>
        <dbReference type="ARBA" id="ARBA00004818"/>
    </source>
</evidence>
<keyword evidence="10 13" id="KW-0460">Magnesium</keyword>
<dbReference type="PANTHER" id="PTHR43434:SF1">
    <property type="entry name" value="PHOSPHOGLYCOLATE PHOSPHATASE"/>
    <property type="match status" value="1"/>
</dbReference>
<dbReference type="Gene3D" id="1.10.150.240">
    <property type="entry name" value="Putative phosphatase, domain 2"/>
    <property type="match status" value="1"/>
</dbReference>
<comment type="cofactor">
    <cofactor evidence="2 13">
        <name>Mg(2+)</name>
        <dbReference type="ChEBI" id="CHEBI:18420"/>
    </cofactor>
</comment>
<evidence type="ECO:0000256" key="11">
    <source>
        <dbReference type="ARBA" id="ARBA00023277"/>
    </source>
</evidence>
<keyword evidence="8 13" id="KW-0479">Metal-binding</keyword>
<dbReference type="SFLD" id="SFLDS00003">
    <property type="entry name" value="Haloacid_Dehalogenase"/>
    <property type="match status" value="1"/>
</dbReference>
<dbReference type="GO" id="GO:0046872">
    <property type="term" value="F:metal ion binding"/>
    <property type="evidence" value="ECO:0007669"/>
    <property type="project" value="UniProtKB-KW"/>
</dbReference>
<comment type="catalytic activity">
    <reaction evidence="1 13">
        <text>2-phosphoglycolate + H2O = glycolate + phosphate</text>
        <dbReference type="Rhea" id="RHEA:14369"/>
        <dbReference type="ChEBI" id="CHEBI:15377"/>
        <dbReference type="ChEBI" id="CHEBI:29805"/>
        <dbReference type="ChEBI" id="CHEBI:43474"/>
        <dbReference type="ChEBI" id="CHEBI:58033"/>
        <dbReference type="EC" id="3.1.3.18"/>
    </reaction>
</comment>
<comment type="subunit">
    <text evidence="5">Homotrimer.</text>
</comment>
<dbReference type="GO" id="GO:0006281">
    <property type="term" value="P:DNA repair"/>
    <property type="evidence" value="ECO:0007669"/>
    <property type="project" value="TreeGrafter"/>
</dbReference>
<name>A0A941DHN2_9BURK</name>
<dbReference type="InterPro" id="IPR050155">
    <property type="entry name" value="HAD-like_hydrolase_sf"/>
</dbReference>
<dbReference type="InterPro" id="IPR023214">
    <property type="entry name" value="HAD_sf"/>
</dbReference>
<dbReference type="NCBIfam" id="TIGR01509">
    <property type="entry name" value="HAD-SF-IA-v3"/>
    <property type="match status" value="1"/>
</dbReference>
<dbReference type="SFLD" id="SFLDG01129">
    <property type="entry name" value="C1.5:_HAD__Beta-PGM__Phosphata"/>
    <property type="match status" value="1"/>
</dbReference>
<feature type="active site" description="Nucleophile" evidence="13">
    <location>
        <position position="13"/>
    </location>
</feature>
<protein>
    <recommendedName>
        <fullName evidence="6 13">Phosphoglycolate phosphatase</fullName>
        <shortName evidence="13">PGP</shortName>
        <shortName evidence="13">PGPase</shortName>
        <ecNumber evidence="6 13">3.1.3.18</ecNumber>
    </recommendedName>
</protein>
<organism evidence="14 15">
    <name type="scientific">Undibacterium baiyunense</name>
    <dbReference type="NCBI Taxonomy" id="2828731"/>
    <lineage>
        <taxon>Bacteria</taxon>
        <taxon>Pseudomonadati</taxon>
        <taxon>Pseudomonadota</taxon>
        <taxon>Betaproteobacteria</taxon>
        <taxon>Burkholderiales</taxon>
        <taxon>Oxalobacteraceae</taxon>
        <taxon>Undibacterium</taxon>
    </lineage>
</organism>
<comment type="function">
    <text evidence="12 13">Specifically catalyzes the dephosphorylation of 2-phosphoglycolate. Is involved in the dissimilation of the intracellular 2-phosphoglycolate formed during the DNA repair of 3'-phosphoglycolate ends, a major class of DNA lesions induced by oxidative stress.</text>
</comment>
<evidence type="ECO:0000256" key="13">
    <source>
        <dbReference type="HAMAP-Rule" id="MF_00495"/>
    </source>
</evidence>
<dbReference type="Gene3D" id="3.40.50.1000">
    <property type="entry name" value="HAD superfamily/HAD-like"/>
    <property type="match status" value="1"/>
</dbReference>
<accession>A0A941DHN2</accession>
<dbReference type="NCBIfam" id="TIGR01549">
    <property type="entry name" value="HAD-SF-IA-v1"/>
    <property type="match status" value="1"/>
</dbReference>
<dbReference type="GO" id="GO:0046295">
    <property type="term" value="P:glycolate biosynthetic process"/>
    <property type="evidence" value="ECO:0007669"/>
    <property type="project" value="UniProtKB-UniRule"/>
</dbReference>
<evidence type="ECO:0000256" key="7">
    <source>
        <dbReference type="ARBA" id="ARBA00022567"/>
    </source>
</evidence>
<dbReference type="GO" id="GO:0008967">
    <property type="term" value="F:phosphoglycolate phosphatase activity"/>
    <property type="evidence" value="ECO:0007669"/>
    <property type="project" value="UniProtKB-UniRule"/>
</dbReference>
<dbReference type="SUPFAM" id="SSF56784">
    <property type="entry name" value="HAD-like"/>
    <property type="match status" value="1"/>
</dbReference>
<evidence type="ECO:0000256" key="2">
    <source>
        <dbReference type="ARBA" id="ARBA00001946"/>
    </source>
</evidence>
<keyword evidence="15" id="KW-1185">Reference proteome</keyword>
<keyword evidence="11 13" id="KW-0119">Carbohydrate metabolism</keyword>
<dbReference type="HAMAP" id="MF_00495">
    <property type="entry name" value="GPH_hydrolase_bact"/>
    <property type="match status" value="1"/>
</dbReference>
<sequence length="235" mass="25461">MPKFQNIQAAIIDLDGTMLNTAPDFLVAINRMRAEFLLSPLDLTTITHFVGKGSENLIQRVLATDFNEAEVKQHFAQALASYQKHYLAINGNYSTLYPEVLEGLQALKAQGLRLACVTNKPIAFTTPLLAKMGLSDFFSVVYGGDSLPRKKPDPLPLLQVCLDFHLAPAQVVAIGDSSNDAQAARAAGCPVLIVPYGYNHGEAVQTIESDGIVETLLSAAQFLLSRKNPIISSSF</sequence>
<dbReference type="GO" id="GO:0019253">
    <property type="term" value="P:reductive pentose-phosphate cycle"/>
    <property type="evidence" value="ECO:0007669"/>
    <property type="project" value="UniProtKB-KW"/>
</dbReference>
<dbReference type="PRINTS" id="PR00413">
    <property type="entry name" value="HADHALOGNASE"/>
</dbReference>
<dbReference type="AlphaFoldDB" id="A0A941DHN2"/>
<dbReference type="GO" id="GO:0005829">
    <property type="term" value="C:cytosol"/>
    <property type="evidence" value="ECO:0007669"/>
    <property type="project" value="TreeGrafter"/>
</dbReference>
<evidence type="ECO:0000256" key="12">
    <source>
        <dbReference type="ARBA" id="ARBA00059247"/>
    </source>
</evidence>
<evidence type="ECO:0000313" key="14">
    <source>
        <dbReference type="EMBL" id="MBR7748256.1"/>
    </source>
</evidence>
<evidence type="ECO:0000256" key="4">
    <source>
        <dbReference type="ARBA" id="ARBA00006171"/>
    </source>
</evidence>
<feature type="binding site" evidence="13">
    <location>
        <position position="13"/>
    </location>
    <ligand>
        <name>Mg(2+)</name>
        <dbReference type="ChEBI" id="CHEBI:18420"/>
    </ligand>
</feature>
<reference evidence="14 15" key="1">
    <citation type="submission" date="2021-04" db="EMBL/GenBank/DDBJ databases">
        <title>novel species isolated from subtropical streams in China.</title>
        <authorList>
            <person name="Lu H."/>
        </authorList>
    </citation>
    <scope>NUCLEOTIDE SEQUENCE [LARGE SCALE GENOMIC DNA]</scope>
    <source>
        <strain evidence="14 15">BYS107W</strain>
    </source>
</reference>
<dbReference type="Pfam" id="PF13419">
    <property type="entry name" value="HAD_2"/>
    <property type="match status" value="1"/>
</dbReference>
<dbReference type="NCBIfam" id="NF009695">
    <property type="entry name" value="PRK13222.1-2"/>
    <property type="match status" value="1"/>
</dbReference>
<keyword evidence="7" id="KW-0113">Calvin cycle</keyword>
<dbReference type="InterPro" id="IPR041492">
    <property type="entry name" value="HAD_2"/>
</dbReference>
<proteinExistence type="inferred from homology"/>
<dbReference type="EMBL" id="JAGSPM010000014">
    <property type="protein sequence ID" value="MBR7748256.1"/>
    <property type="molecule type" value="Genomic_DNA"/>
</dbReference>
<evidence type="ECO:0000256" key="6">
    <source>
        <dbReference type="ARBA" id="ARBA00013078"/>
    </source>
</evidence>
<dbReference type="PANTHER" id="PTHR43434">
    <property type="entry name" value="PHOSPHOGLYCOLATE PHOSPHATASE"/>
    <property type="match status" value="1"/>
</dbReference>
<comment type="caution">
    <text evidence="14">The sequence shown here is derived from an EMBL/GenBank/DDBJ whole genome shotgun (WGS) entry which is preliminary data.</text>
</comment>
<dbReference type="NCBIfam" id="TIGR01449">
    <property type="entry name" value="PGP_bact"/>
    <property type="match status" value="1"/>
</dbReference>
<comment type="pathway">
    <text evidence="3 13">Organic acid metabolism; glycolate biosynthesis; glycolate from 2-phosphoglycolate: step 1/1.</text>
</comment>
<evidence type="ECO:0000313" key="15">
    <source>
        <dbReference type="Proteomes" id="UP000680158"/>
    </source>
</evidence>
<feature type="binding site" evidence="13">
    <location>
        <position position="176"/>
    </location>
    <ligand>
        <name>Mg(2+)</name>
        <dbReference type="ChEBI" id="CHEBI:18420"/>
    </ligand>
</feature>
<keyword evidence="9 13" id="KW-0378">Hydrolase</keyword>
<dbReference type="InterPro" id="IPR037512">
    <property type="entry name" value="PGPase_prok"/>
</dbReference>
<dbReference type="FunFam" id="3.40.50.1000:FF:000022">
    <property type="entry name" value="Phosphoglycolate phosphatase"/>
    <property type="match status" value="1"/>
</dbReference>
<comment type="similarity">
    <text evidence="4 13">Belongs to the HAD-like hydrolase superfamily. CbbY/CbbZ/Gph/YieH family.</text>
</comment>
<feature type="binding site" evidence="13">
    <location>
        <position position="15"/>
    </location>
    <ligand>
        <name>Mg(2+)</name>
        <dbReference type="ChEBI" id="CHEBI:18420"/>
    </ligand>
</feature>
<dbReference type="SFLD" id="SFLDG01135">
    <property type="entry name" value="C1.5.6:_HAD__Beta-PGM__Phospha"/>
    <property type="match status" value="1"/>
</dbReference>
<dbReference type="CDD" id="cd16417">
    <property type="entry name" value="HAD_PGPase"/>
    <property type="match status" value="1"/>
</dbReference>
<dbReference type="InterPro" id="IPR006439">
    <property type="entry name" value="HAD-SF_hydro_IA"/>
</dbReference>
<evidence type="ECO:0000256" key="9">
    <source>
        <dbReference type="ARBA" id="ARBA00022801"/>
    </source>
</evidence>
<dbReference type="Proteomes" id="UP000680158">
    <property type="component" value="Unassembled WGS sequence"/>
</dbReference>
<dbReference type="RefSeq" id="WP_212685585.1">
    <property type="nucleotide sequence ID" value="NZ_JAGSPM010000014.1"/>
</dbReference>
<evidence type="ECO:0000256" key="1">
    <source>
        <dbReference type="ARBA" id="ARBA00000830"/>
    </source>
</evidence>
<dbReference type="InterPro" id="IPR023198">
    <property type="entry name" value="PGP-like_dom2"/>
</dbReference>